<proteinExistence type="predicted"/>
<evidence type="ECO:0000313" key="3">
    <source>
        <dbReference type="Proteomes" id="UP000267821"/>
    </source>
</evidence>
<sequence length="211" mass="23574">MIEKTDQLWAWDTPQLRMPLPLHAAPDSVPLGGYCIISLDRGLAGLVIRLVEKHMCMSHETNVTCKKTTRTGTGPSPPHSGSPGLPPPCHETTSASQSTKSKRRAIGIHIKSFFESTRPTLWTLANFTSYCHSFSGSDDAYVWTSDKVYSFYIDHLNELLLGRSPLATEAKIKQLLQRAQPRRNTRLRKGGREKEKPQAGAQDSSRWVWCG</sequence>
<keyword evidence="3" id="KW-1185">Reference proteome</keyword>
<dbReference type="AlphaFoldDB" id="A0A3N4LL31"/>
<feature type="region of interest" description="Disordered" evidence="1">
    <location>
        <begin position="178"/>
        <end position="205"/>
    </location>
</feature>
<dbReference type="OrthoDB" id="10397768at2759"/>
<dbReference type="Proteomes" id="UP000267821">
    <property type="component" value="Unassembled WGS sequence"/>
</dbReference>
<evidence type="ECO:0000256" key="1">
    <source>
        <dbReference type="SAM" id="MobiDB-lite"/>
    </source>
</evidence>
<accession>A0A3N4LL31</accession>
<dbReference type="InParanoid" id="A0A3N4LL31"/>
<dbReference type="EMBL" id="ML121554">
    <property type="protein sequence ID" value="RPB22082.1"/>
    <property type="molecule type" value="Genomic_DNA"/>
</dbReference>
<protein>
    <submittedName>
        <fullName evidence="2">Uncharacterized protein</fullName>
    </submittedName>
</protein>
<feature type="region of interest" description="Disordered" evidence="1">
    <location>
        <begin position="66"/>
        <end position="102"/>
    </location>
</feature>
<name>A0A3N4LL31_9PEZI</name>
<reference evidence="2 3" key="1">
    <citation type="journal article" date="2018" name="Nat. Ecol. Evol.">
        <title>Pezizomycetes genomes reveal the molecular basis of ectomycorrhizal truffle lifestyle.</title>
        <authorList>
            <person name="Murat C."/>
            <person name="Payen T."/>
            <person name="Noel B."/>
            <person name="Kuo A."/>
            <person name="Morin E."/>
            <person name="Chen J."/>
            <person name="Kohler A."/>
            <person name="Krizsan K."/>
            <person name="Balestrini R."/>
            <person name="Da Silva C."/>
            <person name="Montanini B."/>
            <person name="Hainaut M."/>
            <person name="Levati E."/>
            <person name="Barry K.W."/>
            <person name="Belfiori B."/>
            <person name="Cichocki N."/>
            <person name="Clum A."/>
            <person name="Dockter R.B."/>
            <person name="Fauchery L."/>
            <person name="Guy J."/>
            <person name="Iotti M."/>
            <person name="Le Tacon F."/>
            <person name="Lindquist E.A."/>
            <person name="Lipzen A."/>
            <person name="Malagnac F."/>
            <person name="Mello A."/>
            <person name="Molinier V."/>
            <person name="Miyauchi S."/>
            <person name="Poulain J."/>
            <person name="Riccioni C."/>
            <person name="Rubini A."/>
            <person name="Sitrit Y."/>
            <person name="Splivallo R."/>
            <person name="Traeger S."/>
            <person name="Wang M."/>
            <person name="Zifcakova L."/>
            <person name="Wipf D."/>
            <person name="Zambonelli A."/>
            <person name="Paolocci F."/>
            <person name="Nowrousian M."/>
            <person name="Ottonello S."/>
            <person name="Baldrian P."/>
            <person name="Spatafora J.W."/>
            <person name="Henrissat B."/>
            <person name="Nagy L.G."/>
            <person name="Aury J.M."/>
            <person name="Wincker P."/>
            <person name="Grigoriev I.V."/>
            <person name="Bonfante P."/>
            <person name="Martin F.M."/>
        </authorList>
    </citation>
    <scope>NUCLEOTIDE SEQUENCE [LARGE SCALE GENOMIC DNA]</scope>
    <source>
        <strain evidence="2 3">ATCC MYA-4762</strain>
    </source>
</reference>
<gene>
    <name evidence="2" type="ORF">L211DRAFT_850856</name>
</gene>
<organism evidence="2 3">
    <name type="scientific">Terfezia boudieri ATCC MYA-4762</name>
    <dbReference type="NCBI Taxonomy" id="1051890"/>
    <lineage>
        <taxon>Eukaryota</taxon>
        <taxon>Fungi</taxon>
        <taxon>Dikarya</taxon>
        <taxon>Ascomycota</taxon>
        <taxon>Pezizomycotina</taxon>
        <taxon>Pezizomycetes</taxon>
        <taxon>Pezizales</taxon>
        <taxon>Pezizaceae</taxon>
        <taxon>Terfezia</taxon>
    </lineage>
</organism>
<feature type="compositionally biased region" description="Pro residues" evidence="1">
    <location>
        <begin position="75"/>
        <end position="89"/>
    </location>
</feature>
<evidence type="ECO:0000313" key="2">
    <source>
        <dbReference type="EMBL" id="RPB22082.1"/>
    </source>
</evidence>
<feature type="compositionally biased region" description="Basic residues" evidence="1">
    <location>
        <begin position="180"/>
        <end position="189"/>
    </location>
</feature>